<dbReference type="InterPro" id="IPR050979">
    <property type="entry name" value="LD-transpeptidase"/>
</dbReference>
<dbReference type="SUPFAM" id="SSF141523">
    <property type="entry name" value="L,D-transpeptidase catalytic domain-like"/>
    <property type="match status" value="1"/>
</dbReference>
<name>A0ABY1VMJ6_9ACTO</name>
<feature type="domain" description="L,D-TPase catalytic" evidence="9">
    <location>
        <begin position="423"/>
        <end position="542"/>
    </location>
</feature>
<evidence type="ECO:0000259" key="9">
    <source>
        <dbReference type="PROSITE" id="PS52029"/>
    </source>
</evidence>
<dbReference type="PANTHER" id="PTHR30582">
    <property type="entry name" value="L,D-TRANSPEPTIDASE"/>
    <property type="match status" value="1"/>
</dbReference>
<feature type="transmembrane region" description="Helical" evidence="8">
    <location>
        <begin position="74"/>
        <end position="97"/>
    </location>
</feature>
<feature type="active site" description="Nucleophile" evidence="6">
    <location>
        <position position="518"/>
    </location>
</feature>
<evidence type="ECO:0000313" key="11">
    <source>
        <dbReference type="Proteomes" id="UP000250006"/>
    </source>
</evidence>
<dbReference type="Proteomes" id="UP000250006">
    <property type="component" value="Unassembled WGS sequence"/>
</dbReference>
<evidence type="ECO:0000256" key="3">
    <source>
        <dbReference type="ARBA" id="ARBA00022960"/>
    </source>
</evidence>
<feature type="compositionally biased region" description="Polar residues" evidence="7">
    <location>
        <begin position="1"/>
        <end position="13"/>
    </location>
</feature>
<dbReference type="EMBL" id="UAPQ01000003">
    <property type="protein sequence ID" value="SPT53048.1"/>
    <property type="molecule type" value="Genomic_DNA"/>
</dbReference>
<keyword evidence="5 6" id="KW-0961">Cell wall biogenesis/degradation</keyword>
<keyword evidence="4 6" id="KW-0573">Peptidoglycan synthesis</keyword>
<dbReference type="RefSeq" id="WP_229116773.1">
    <property type="nucleotide sequence ID" value="NZ_UAPQ01000003.1"/>
</dbReference>
<organism evidence="10 11">
    <name type="scientific">Actinomyces bovis</name>
    <dbReference type="NCBI Taxonomy" id="1658"/>
    <lineage>
        <taxon>Bacteria</taxon>
        <taxon>Bacillati</taxon>
        <taxon>Actinomycetota</taxon>
        <taxon>Actinomycetes</taxon>
        <taxon>Actinomycetales</taxon>
        <taxon>Actinomycetaceae</taxon>
        <taxon>Actinomyces</taxon>
    </lineage>
</organism>
<evidence type="ECO:0000313" key="10">
    <source>
        <dbReference type="EMBL" id="SPT53048.1"/>
    </source>
</evidence>
<evidence type="ECO:0000256" key="2">
    <source>
        <dbReference type="ARBA" id="ARBA00022679"/>
    </source>
</evidence>
<gene>
    <name evidence="10" type="ORF">NCTC11535_00706</name>
</gene>
<dbReference type="CDD" id="cd16913">
    <property type="entry name" value="YkuD_like"/>
    <property type="match status" value="1"/>
</dbReference>
<keyword evidence="8" id="KW-0812">Transmembrane</keyword>
<reference evidence="10 11" key="1">
    <citation type="submission" date="2018-06" db="EMBL/GenBank/DDBJ databases">
        <authorList>
            <consortium name="Pathogen Informatics"/>
            <person name="Doyle S."/>
        </authorList>
    </citation>
    <scope>NUCLEOTIDE SEQUENCE [LARGE SCALE GENOMIC DNA]</scope>
    <source>
        <strain evidence="10 11">NCTC11535</strain>
    </source>
</reference>
<dbReference type="InterPro" id="IPR005490">
    <property type="entry name" value="LD_TPept_cat_dom"/>
</dbReference>
<evidence type="ECO:0000256" key="6">
    <source>
        <dbReference type="PROSITE-ProRule" id="PRU01373"/>
    </source>
</evidence>
<feature type="region of interest" description="Disordered" evidence="7">
    <location>
        <begin position="1"/>
        <end position="39"/>
    </location>
</feature>
<keyword evidence="8" id="KW-1133">Transmembrane helix</keyword>
<sequence>MPEQDLNQPSLTASGGAAVATAPFPVRATPERNEPLSAPVLGGTTSDLSPTFAPIAAPGEAADAYDKPRRRRKLLFWIGGAAALLLLTGGIGGAAYANYYSSVALPRTTVSGSDVAGMSREQIVNLVNSRAENVTITVTGDVTGSAKLADLGTSVDAEATADAVLQPNSSVLNRFKALLSQRAVPVVATSDPDKATTYANGLIPGEAVVAKNASVALADDGLSFKAVAGSAGKTLDAADLAEAAKQAGATLTSSEVSMTFTEKTPDITDADATTAANDANTRLKQDVTITSADGDYSFTADVATKATWLSVKPGEDGKLAVNVDSTAITNWVDKQAEEVNTEPITGKRNVNAAGQVVSISQEAIDGRKVSNGADLAKGIGEALSGNQAYSGAFVMKEEKAEWKQRTVASGAENLAYQAAPGEKWVDINLSSKTVTAYSGATVVRGPESMVDGEDKTPTITGVYNVYLKYETQTMKGKNADGTPYETKDVPWVTYWNGSYALHGAPWRANFGYSGSHGCVNLPVSTAKWYYDWTEMGTVVVSHW</sequence>
<evidence type="ECO:0000256" key="1">
    <source>
        <dbReference type="ARBA" id="ARBA00004752"/>
    </source>
</evidence>
<keyword evidence="3 6" id="KW-0133">Cell shape</keyword>
<comment type="caution">
    <text evidence="10">The sequence shown here is derived from an EMBL/GenBank/DDBJ whole genome shotgun (WGS) entry which is preliminary data.</text>
</comment>
<comment type="pathway">
    <text evidence="1 6">Cell wall biogenesis; peptidoglycan biosynthesis.</text>
</comment>
<evidence type="ECO:0000256" key="4">
    <source>
        <dbReference type="ARBA" id="ARBA00022984"/>
    </source>
</evidence>
<keyword evidence="2" id="KW-0808">Transferase</keyword>
<dbReference type="PANTHER" id="PTHR30582:SF2">
    <property type="entry name" value="L,D-TRANSPEPTIDASE YCIB-RELATED"/>
    <property type="match status" value="1"/>
</dbReference>
<dbReference type="PROSITE" id="PS52029">
    <property type="entry name" value="LD_TPASE"/>
    <property type="match status" value="1"/>
</dbReference>
<dbReference type="InterPro" id="IPR038063">
    <property type="entry name" value="Transpep_catalytic_dom"/>
</dbReference>
<keyword evidence="11" id="KW-1185">Reference proteome</keyword>
<keyword evidence="8" id="KW-0472">Membrane</keyword>
<proteinExistence type="predicted"/>
<evidence type="ECO:0000256" key="5">
    <source>
        <dbReference type="ARBA" id="ARBA00023316"/>
    </source>
</evidence>
<feature type="active site" description="Proton donor/acceptor" evidence="6">
    <location>
        <position position="502"/>
    </location>
</feature>
<evidence type="ECO:0000256" key="7">
    <source>
        <dbReference type="SAM" id="MobiDB-lite"/>
    </source>
</evidence>
<dbReference type="Gene3D" id="2.40.440.10">
    <property type="entry name" value="L,D-transpeptidase catalytic domain-like"/>
    <property type="match status" value="1"/>
</dbReference>
<evidence type="ECO:0000256" key="8">
    <source>
        <dbReference type="SAM" id="Phobius"/>
    </source>
</evidence>
<accession>A0ABY1VMJ6</accession>
<protein>
    <submittedName>
        <fullName evidence="10">Uncharacterized vancomycin resistance protein</fullName>
    </submittedName>
</protein>
<dbReference type="Pfam" id="PF03734">
    <property type="entry name" value="YkuD"/>
    <property type="match status" value="1"/>
</dbReference>